<keyword evidence="1" id="KW-1133">Transmembrane helix</keyword>
<reference evidence="2 3" key="4">
    <citation type="journal article" date="2011" name="BMC Genomics">
        <title>RNA-Seq improves annotation of protein-coding genes in the cucumber genome.</title>
        <authorList>
            <person name="Li Z."/>
            <person name="Zhang Z."/>
            <person name="Yan P."/>
            <person name="Huang S."/>
            <person name="Fei Z."/>
            <person name="Lin K."/>
        </authorList>
    </citation>
    <scope>NUCLEOTIDE SEQUENCE [LARGE SCALE GENOMIC DNA]</scope>
    <source>
        <strain evidence="3">cv. 9930</strain>
    </source>
</reference>
<organism evidence="2 3">
    <name type="scientific">Cucumis sativus</name>
    <name type="common">Cucumber</name>
    <dbReference type="NCBI Taxonomy" id="3659"/>
    <lineage>
        <taxon>Eukaryota</taxon>
        <taxon>Viridiplantae</taxon>
        <taxon>Streptophyta</taxon>
        <taxon>Embryophyta</taxon>
        <taxon>Tracheophyta</taxon>
        <taxon>Spermatophyta</taxon>
        <taxon>Magnoliopsida</taxon>
        <taxon>eudicotyledons</taxon>
        <taxon>Gunneridae</taxon>
        <taxon>Pentapetalae</taxon>
        <taxon>rosids</taxon>
        <taxon>fabids</taxon>
        <taxon>Cucurbitales</taxon>
        <taxon>Cucurbitaceae</taxon>
        <taxon>Benincaseae</taxon>
        <taxon>Cucumis</taxon>
    </lineage>
</organism>
<reference evidence="2 3" key="1">
    <citation type="journal article" date="2009" name="Nat. Genet.">
        <title>The genome of the cucumber, Cucumis sativus L.</title>
        <authorList>
            <person name="Huang S."/>
            <person name="Li R."/>
            <person name="Zhang Z."/>
            <person name="Li L."/>
            <person name="Gu X."/>
            <person name="Fan W."/>
            <person name="Lucas W.J."/>
            <person name="Wang X."/>
            <person name="Xie B."/>
            <person name="Ni P."/>
            <person name="Ren Y."/>
            <person name="Zhu H."/>
            <person name="Li J."/>
            <person name="Lin K."/>
            <person name="Jin W."/>
            <person name="Fei Z."/>
            <person name="Li G."/>
            <person name="Staub J."/>
            <person name="Kilian A."/>
            <person name="van der Vossen E.A."/>
            <person name="Wu Y."/>
            <person name="Guo J."/>
            <person name="He J."/>
            <person name="Jia Z."/>
            <person name="Ren Y."/>
            <person name="Tian G."/>
            <person name="Lu Y."/>
            <person name="Ruan J."/>
            <person name="Qian W."/>
            <person name="Wang M."/>
            <person name="Huang Q."/>
            <person name="Li B."/>
            <person name="Xuan Z."/>
            <person name="Cao J."/>
            <person name="Asan"/>
            <person name="Wu Z."/>
            <person name="Zhang J."/>
            <person name="Cai Q."/>
            <person name="Bai Y."/>
            <person name="Zhao B."/>
            <person name="Han Y."/>
            <person name="Li Y."/>
            <person name="Li X."/>
            <person name="Wang S."/>
            <person name="Shi Q."/>
            <person name="Liu S."/>
            <person name="Cho W.K."/>
            <person name="Kim J.Y."/>
            <person name="Xu Y."/>
            <person name="Heller-Uszynska K."/>
            <person name="Miao H."/>
            <person name="Cheng Z."/>
            <person name="Zhang S."/>
            <person name="Wu J."/>
            <person name="Yang Y."/>
            <person name="Kang H."/>
            <person name="Li M."/>
            <person name="Liang H."/>
            <person name="Ren X."/>
            <person name="Shi Z."/>
            <person name="Wen M."/>
            <person name="Jian M."/>
            <person name="Yang H."/>
            <person name="Zhang G."/>
            <person name="Yang Z."/>
            <person name="Chen R."/>
            <person name="Liu S."/>
            <person name="Li J."/>
            <person name="Ma L."/>
            <person name="Liu H."/>
            <person name="Zhou Y."/>
            <person name="Zhao J."/>
            <person name="Fang X."/>
            <person name="Li G."/>
            <person name="Fang L."/>
            <person name="Li Y."/>
            <person name="Liu D."/>
            <person name="Zheng H."/>
            <person name="Zhang Y."/>
            <person name="Qin N."/>
            <person name="Li Z."/>
            <person name="Yang G."/>
            <person name="Yang S."/>
            <person name="Bolund L."/>
            <person name="Kristiansen K."/>
            <person name="Zheng H."/>
            <person name="Li S."/>
            <person name="Zhang X."/>
            <person name="Yang H."/>
            <person name="Wang J."/>
            <person name="Sun R."/>
            <person name="Zhang B."/>
            <person name="Jiang S."/>
            <person name="Wang J."/>
            <person name="Du Y."/>
            <person name="Li S."/>
        </authorList>
    </citation>
    <scope>NUCLEOTIDE SEQUENCE [LARGE SCALE GENOMIC DNA]</scope>
    <source>
        <strain evidence="3">cv. 9930</strain>
    </source>
</reference>
<accession>A0A0A0LJY2</accession>
<dbReference type="Gramene" id="KGN62093">
    <property type="protein sequence ID" value="KGN62093"/>
    <property type="gene ID" value="Csa_2G297170"/>
</dbReference>
<reference evidence="2 3" key="3">
    <citation type="journal article" date="2010" name="BMC Genomics">
        <title>Transcriptome sequencing and comparative analysis of cucumber flowers with different sex types.</title>
        <authorList>
            <person name="Guo S."/>
            <person name="Zheng Y."/>
            <person name="Joung J.G."/>
            <person name="Liu S."/>
            <person name="Zhang Z."/>
            <person name="Crasta O.R."/>
            <person name="Sobral B.W."/>
            <person name="Xu Y."/>
            <person name="Huang S."/>
            <person name="Fei Z."/>
        </authorList>
    </citation>
    <scope>NUCLEOTIDE SEQUENCE [LARGE SCALE GENOMIC DNA]</scope>
    <source>
        <strain evidence="3">cv. 9930</strain>
    </source>
</reference>
<proteinExistence type="predicted"/>
<feature type="transmembrane region" description="Helical" evidence="1">
    <location>
        <begin position="15"/>
        <end position="37"/>
    </location>
</feature>
<name>A0A0A0LJY2_CUCSA</name>
<keyword evidence="1" id="KW-0472">Membrane</keyword>
<evidence type="ECO:0000256" key="1">
    <source>
        <dbReference type="SAM" id="Phobius"/>
    </source>
</evidence>
<reference evidence="2 3" key="2">
    <citation type="journal article" date="2009" name="PLoS ONE">
        <title>An integrated genetic and cytogenetic map of the cucumber genome.</title>
        <authorList>
            <person name="Ren Y."/>
            <person name="Zhang Z."/>
            <person name="Liu J."/>
            <person name="Staub J.E."/>
            <person name="Han Y."/>
            <person name="Cheng Z."/>
            <person name="Li X."/>
            <person name="Lu J."/>
            <person name="Miao H."/>
            <person name="Kang H."/>
            <person name="Xie B."/>
            <person name="Gu X."/>
            <person name="Wang X."/>
            <person name="Du Y."/>
            <person name="Jin W."/>
            <person name="Huang S."/>
        </authorList>
    </citation>
    <scope>NUCLEOTIDE SEQUENCE [LARGE SCALE GENOMIC DNA]</scope>
    <source>
        <strain evidence="3">cv. 9930</strain>
    </source>
</reference>
<keyword evidence="1" id="KW-0812">Transmembrane</keyword>
<evidence type="ECO:0000313" key="3">
    <source>
        <dbReference type="Proteomes" id="UP000029981"/>
    </source>
</evidence>
<dbReference type="Proteomes" id="UP000029981">
    <property type="component" value="Chromosome 2"/>
</dbReference>
<evidence type="ECO:0000313" key="2">
    <source>
        <dbReference type="EMBL" id="KGN62093.1"/>
    </source>
</evidence>
<keyword evidence="3" id="KW-1185">Reference proteome</keyword>
<gene>
    <name evidence="2" type="ORF">Csa_2G297170</name>
</gene>
<dbReference type="AlphaFoldDB" id="A0A0A0LJY2"/>
<dbReference type="EMBL" id="CM002923">
    <property type="protein sequence ID" value="KGN62093.1"/>
    <property type="molecule type" value="Genomic_DNA"/>
</dbReference>
<protein>
    <submittedName>
        <fullName evidence="2">Uncharacterized protein</fullName>
    </submittedName>
</protein>
<sequence length="116" mass="13428">MKGRFVNGHSPMPFVGFHFISLLTRAVISLFFFFHLLPKLLKSDYTLDFSSLSDLTSLPISQILNPHFILHSSFFSNLQTLRSCMIPPTRSLLLPLYNKLSTLFRDASTWVFRFQL</sequence>